<evidence type="ECO:0000313" key="1">
    <source>
        <dbReference type="EMBL" id="AAT12402.1"/>
    </source>
</evidence>
<dbReference type="EMBL" id="AY548923">
    <property type="protein sequence ID" value="AAT12402.1"/>
    <property type="molecule type" value="Genomic_DNA"/>
</dbReference>
<feature type="non-terminal residue" evidence="1">
    <location>
        <position position="1"/>
    </location>
</feature>
<dbReference type="AlphaFoldDB" id="Q6E685"/>
<dbReference type="GO" id="GO:0030148">
    <property type="term" value="P:sphingolipid biosynthetic process"/>
    <property type="evidence" value="ECO:0007669"/>
    <property type="project" value="TreeGrafter"/>
</dbReference>
<dbReference type="GO" id="GO:0047560">
    <property type="term" value="F:3-dehydrosphinganine reductase activity"/>
    <property type="evidence" value="ECO:0007669"/>
    <property type="project" value="TreeGrafter"/>
</dbReference>
<dbReference type="PANTHER" id="PTHR43550:SF3">
    <property type="entry name" value="3-KETODIHYDROSPHINGOSINE REDUCTASE"/>
    <property type="match status" value="1"/>
</dbReference>
<dbReference type="InterPro" id="IPR002347">
    <property type="entry name" value="SDR_fam"/>
</dbReference>
<sequence length="199" mass="22629">PCFFVCRKVCARILFASGPDILENTMRTNFFNTFLALKALVSKNRRPFTFVIVASTQSLYTFPGYMSYAASKSALSMLFEAAKDELRALKITLKIYYTSTVTSEGFQEENTTKPRETVIFESPSYGESCKPRIRACRLLRQLGYRDRIPSDFLTYLMMINARCETLADMLFLPLAAITNQVMRSIISIYFQDIGLPHGA</sequence>
<dbReference type="Pfam" id="PF00106">
    <property type="entry name" value="adh_short"/>
    <property type="match status" value="1"/>
</dbReference>
<reference evidence="1" key="1">
    <citation type="journal article" date="2004" name="Curr. Biol.">
        <title>Genome compaction and stability in microsporidian intracellular parasites.</title>
        <authorList>
            <person name="Slamovits C.H."/>
            <person name="Fast N.M."/>
            <person name="Law J.S."/>
            <person name="Keeling P.J."/>
        </authorList>
    </citation>
    <scope>NUCLEOTIDE SEQUENCE</scope>
</reference>
<dbReference type="PANTHER" id="PTHR43550">
    <property type="entry name" value="3-KETODIHYDROSPHINGOSINE REDUCTASE"/>
    <property type="match status" value="1"/>
</dbReference>
<dbReference type="InterPro" id="IPR036291">
    <property type="entry name" value="NAD(P)-bd_dom_sf"/>
</dbReference>
<protein>
    <submittedName>
        <fullName evidence="1">Hypothetical oxidoreductase</fullName>
    </submittedName>
</protein>
<dbReference type="Gene3D" id="3.40.50.720">
    <property type="entry name" value="NAD(P)-binding Rossmann-like Domain"/>
    <property type="match status" value="1"/>
</dbReference>
<organism evidence="1">
    <name type="scientific">Antonospora locustae</name>
    <name type="common">Microsporidian parasite</name>
    <name type="synonym">Nosema locustae</name>
    <dbReference type="NCBI Taxonomy" id="278021"/>
    <lineage>
        <taxon>Eukaryota</taxon>
        <taxon>Fungi</taxon>
        <taxon>Fungi incertae sedis</taxon>
        <taxon>Microsporidia</taxon>
        <taxon>Antonospora</taxon>
    </lineage>
</organism>
<dbReference type="GO" id="GO:0005789">
    <property type="term" value="C:endoplasmic reticulum membrane"/>
    <property type="evidence" value="ECO:0007669"/>
    <property type="project" value="TreeGrafter"/>
</dbReference>
<accession>Q6E685</accession>
<proteinExistence type="predicted"/>
<dbReference type="GO" id="GO:0006666">
    <property type="term" value="P:3-keto-sphinganine metabolic process"/>
    <property type="evidence" value="ECO:0007669"/>
    <property type="project" value="TreeGrafter"/>
</dbReference>
<name>Q6E685_ANTLO</name>
<dbReference type="SUPFAM" id="SSF51735">
    <property type="entry name" value="NAD(P)-binding Rossmann-fold domains"/>
    <property type="match status" value="1"/>
</dbReference>